<dbReference type="PANTHER" id="PTHR42963">
    <property type="entry name" value="CHROMOSOME PARTITION PROTEIN MUKB"/>
    <property type="match status" value="1"/>
</dbReference>
<dbReference type="EMBL" id="JAWDIP010000004">
    <property type="protein sequence ID" value="MDY0396336.1"/>
    <property type="molecule type" value="Genomic_DNA"/>
</dbReference>
<name>A0ABU5CAG8_9BACI</name>
<evidence type="ECO:0000256" key="1">
    <source>
        <dbReference type="ARBA" id="ARBA00022490"/>
    </source>
</evidence>
<gene>
    <name evidence="5" type="ORF">RWE15_20880</name>
</gene>
<dbReference type="InterPro" id="IPR003395">
    <property type="entry name" value="RecF/RecN/SMC_N"/>
</dbReference>
<evidence type="ECO:0000256" key="2">
    <source>
        <dbReference type="ARBA" id="ARBA00023125"/>
    </source>
</evidence>
<evidence type="ECO:0000313" key="6">
    <source>
        <dbReference type="Proteomes" id="UP001281447"/>
    </source>
</evidence>
<dbReference type="InterPro" id="IPR027417">
    <property type="entry name" value="P-loop_NTPase"/>
</dbReference>
<sequence>MFLKKLESVGFKSFAERIDVAFVPGVTAVVGPNGSGKSNITDAIRWVLGEQSAKSLRGSKMEDIIFQGSDSRKKLNVAEVTLLLDNTENHLPIDYDEVSVTRRVYRSGESEFYINKQVCRLKDIVDLFMDSGLGREAFSIISQGKVEEILSSKAVERRAIFEEAAGVLKYKQRKKKAEFKLAETKENLNRVEDIMHEINNQIEPLEEQAEKAEKYLTYKADLKEKEVSLLVTIIDKLHGKYEALKNEIEQEKLEEIEMQTSIQQKQAQLEKSRQDVQRQDEQIEQVQSQLVETIQTLEHFSGKKQVLKERIKHFAENKEKLDKQKNDISNRIEQTSTLLQRDKKKLRALKTSRKETSARLQELEETMSLKEEKLAEQIDDLKSQYIEYLNEQAAKHNEQQTIKQQQGQISRKKRETDRTISTFAGTEKDVAR</sequence>
<evidence type="ECO:0000313" key="5">
    <source>
        <dbReference type="EMBL" id="MDY0396336.1"/>
    </source>
</evidence>
<accession>A0ABU5CAG8</accession>
<feature type="domain" description="RecF/RecN/SMC N-terminal" evidence="4">
    <location>
        <begin position="2"/>
        <end position="139"/>
    </location>
</feature>
<dbReference type="Gene3D" id="3.40.50.300">
    <property type="entry name" value="P-loop containing nucleotide triphosphate hydrolases"/>
    <property type="match status" value="1"/>
</dbReference>
<dbReference type="Proteomes" id="UP001281447">
    <property type="component" value="Unassembled WGS sequence"/>
</dbReference>
<keyword evidence="6" id="KW-1185">Reference proteome</keyword>
<feature type="region of interest" description="Disordered" evidence="3">
    <location>
        <begin position="394"/>
        <end position="432"/>
    </location>
</feature>
<feature type="compositionally biased region" description="Low complexity" evidence="3">
    <location>
        <begin position="399"/>
        <end position="408"/>
    </location>
</feature>
<dbReference type="InterPro" id="IPR050308">
    <property type="entry name" value="MukB/SMC"/>
</dbReference>
<comment type="caution">
    <text evidence="5">The sequence shown here is derived from an EMBL/GenBank/DDBJ whole genome shotgun (WGS) entry which is preliminary data.</text>
</comment>
<organism evidence="5 6">
    <name type="scientific">Tigheibacillus halophilus</name>
    <dbReference type="NCBI Taxonomy" id="361280"/>
    <lineage>
        <taxon>Bacteria</taxon>
        <taxon>Bacillati</taxon>
        <taxon>Bacillota</taxon>
        <taxon>Bacilli</taxon>
        <taxon>Bacillales</taxon>
        <taxon>Bacillaceae</taxon>
        <taxon>Tigheibacillus</taxon>
    </lineage>
</organism>
<dbReference type="Pfam" id="PF02463">
    <property type="entry name" value="SMC_N"/>
    <property type="match status" value="1"/>
</dbReference>
<dbReference type="SUPFAM" id="SSF52540">
    <property type="entry name" value="P-loop containing nucleoside triphosphate hydrolases"/>
    <property type="match status" value="1"/>
</dbReference>
<protein>
    <submittedName>
        <fullName evidence="5">AAA family ATPase</fullName>
    </submittedName>
</protein>
<keyword evidence="1" id="KW-0963">Cytoplasm</keyword>
<dbReference type="PANTHER" id="PTHR42963:SF1">
    <property type="entry name" value="DUF4476 DOMAIN-CONTAINING PROTEIN"/>
    <property type="match status" value="1"/>
</dbReference>
<evidence type="ECO:0000259" key="4">
    <source>
        <dbReference type="Pfam" id="PF02463"/>
    </source>
</evidence>
<evidence type="ECO:0000256" key="3">
    <source>
        <dbReference type="SAM" id="MobiDB-lite"/>
    </source>
</evidence>
<keyword evidence="2" id="KW-0238">DNA-binding</keyword>
<proteinExistence type="predicted"/>
<reference evidence="5 6" key="1">
    <citation type="submission" date="2023-10" db="EMBL/GenBank/DDBJ databases">
        <title>Virgibacillus halophilus 5B73C genome.</title>
        <authorList>
            <person name="Miliotis G."/>
            <person name="Sengupta P."/>
            <person name="Hameed A."/>
            <person name="Chuvochina M."/>
            <person name="Mcdonagh F."/>
            <person name="Simpson A.C."/>
            <person name="Singh N.K."/>
            <person name="Rekha P.D."/>
            <person name="Raman K."/>
            <person name="Hugenholtz P."/>
            <person name="Venkateswaran K."/>
        </authorList>
    </citation>
    <scope>NUCLEOTIDE SEQUENCE [LARGE SCALE GENOMIC DNA]</scope>
    <source>
        <strain evidence="5 6">5B73C</strain>
    </source>
</reference>